<dbReference type="AlphaFoldDB" id="A0A7I8BN16"/>
<name>A0A7I8BN16_9BURK</name>
<keyword evidence="3" id="KW-1185">Reference proteome</keyword>
<accession>A0A7I8BN16</accession>
<evidence type="ECO:0000313" key="2">
    <source>
        <dbReference type="EMBL" id="BCF90114.1"/>
    </source>
</evidence>
<dbReference type="KEGG" id="plad:PPGU16_31810"/>
<dbReference type="RefSeq" id="WP_180721035.1">
    <property type="nucleotide sequence ID" value="NZ_AP023174.1"/>
</dbReference>
<proteinExistence type="predicted"/>
<gene>
    <name evidence="2" type="ORF">PPGU16_31810</name>
</gene>
<evidence type="ECO:0000256" key="1">
    <source>
        <dbReference type="SAM" id="MobiDB-lite"/>
    </source>
</evidence>
<organism evidence="2 3">
    <name type="scientific">Paraburkholderia largidicola</name>
    <dbReference type="NCBI Taxonomy" id="3014751"/>
    <lineage>
        <taxon>Bacteria</taxon>
        <taxon>Pseudomonadati</taxon>
        <taxon>Pseudomonadota</taxon>
        <taxon>Betaproteobacteria</taxon>
        <taxon>Burkholderiales</taxon>
        <taxon>Burkholderiaceae</taxon>
        <taxon>Paraburkholderia</taxon>
    </lineage>
</organism>
<dbReference type="Proteomes" id="UP000510888">
    <property type="component" value="Chromosome 1"/>
</dbReference>
<evidence type="ECO:0000313" key="3">
    <source>
        <dbReference type="Proteomes" id="UP000510888"/>
    </source>
</evidence>
<dbReference type="EMBL" id="AP023174">
    <property type="protein sequence ID" value="BCF90114.1"/>
    <property type="molecule type" value="Genomic_DNA"/>
</dbReference>
<reference evidence="2 3" key="1">
    <citation type="journal article" date="2020" name="Genes (Basel)">
        <title>Genomic Comparison of Insect Gut Symbionts from Divergent Burkholderia Subclades.</title>
        <authorList>
            <person name="Takeshita K."/>
            <person name="Kikuchi Y."/>
        </authorList>
    </citation>
    <scope>NUCLEOTIDE SEQUENCE [LARGE SCALE GENOMIC DNA]</scope>
    <source>
        <strain evidence="2 3">PGU16</strain>
    </source>
</reference>
<feature type="region of interest" description="Disordered" evidence="1">
    <location>
        <begin position="55"/>
        <end position="81"/>
    </location>
</feature>
<protein>
    <submittedName>
        <fullName evidence="2">Uncharacterized protein</fullName>
    </submittedName>
</protein>
<sequence length="81" mass="8696">MPADKLGRYMKSSGFLVRANAAVAKAVRELEAKGIQPAYLDRKTGRIAGQCDDAAHANDPCEGRRAPDILNGEDQIQGAKK</sequence>
<feature type="compositionally biased region" description="Basic and acidic residues" evidence="1">
    <location>
        <begin position="55"/>
        <end position="67"/>
    </location>
</feature>